<protein>
    <submittedName>
        <fullName evidence="2">Uncharacterized protein</fullName>
    </submittedName>
</protein>
<sequence length="108" mass="12279">MEYTDELNLAVSTQHIQLLNSYMIRNFAQIYAVVVAVVVVSQLDIIVHKSCANKISTIVHFIMRFIKITSNIVLNDLLLLYVTGSTKIIVTDNVFLVLKTNCTSLEWF</sequence>
<evidence type="ECO:0000313" key="2">
    <source>
        <dbReference type="EnsemblMetazoa" id="GAUT024948-PA"/>
    </source>
</evidence>
<keyword evidence="3" id="KW-1185">Reference proteome</keyword>
<evidence type="ECO:0000256" key="1">
    <source>
        <dbReference type="SAM" id="Phobius"/>
    </source>
</evidence>
<keyword evidence="1" id="KW-1133">Transmembrane helix</keyword>
<accession>A0A1A9V3X5</accession>
<dbReference type="AlphaFoldDB" id="A0A1A9V3X5"/>
<proteinExistence type="predicted"/>
<organism evidence="2 3">
    <name type="scientific">Glossina austeni</name>
    <name type="common">Savannah tsetse fly</name>
    <dbReference type="NCBI Taxonomy" id="7395"/>
    <lineage>
        <taxon>Eukaryota</taxon>
        <taxon>Metazoa</taxon>
        <taxon>Ecdysozoa</taxon>
        <taxon>Arthropoda</taxon>
        <taxon>Hexapoda</taxon>
        <taxon>Insecta</taxon>
        <taxon>Pterygota</taxon>
        <taxon>Neoptera</taxon>
        <taxon>Endopterygota</taxon>
        <taxon>Diptera</taxon>
        <taxon>Brachycera</taxon>
        <taxon>Muscomorpha</taxon>
        <taxon>Hippoboscoidea</taxon>
        <taxon>Glossinidae</taxon>
        <taxon>Glossina</taxon>
    </lineage>
</organism>
<feature type="transmembrane region" description="Helical" evidence="1">
    <location>
        <begin position="28"/>
        <end position="47"/>
    </location>
</feature>
<keyword evidence="1" id="KW-0472">Membrane</keyword>
<keyword evidence="1" id="KW-0812">Transmembrane</keyword>
<dbReference type="VEuPathDB" id="VectorBase:GAUT024948"/>
<reference evidence="2" key="1">
    <citation type="submission" date="2020-05" db="UniProtKB">
        <authorList>
            <consortium name="EnsemblMetazoa"/>
        </authorList>
    </citation>
    <scope>IDENTIFICATION</scope>
    <source>
        <strain evidence="2">TTRI</strain>
    </source>
</reference>
<dbReference type="EnsemblMetazoa" id="GAUT024948-RA">
    <property type="protein sequence ID" value="GAUT024948-PA"/>
    <property type="gene ID" value="GAUT024948"/>
</dbReference>
<evidence type="ECO:0000313" key="3">
    <source>
        <dbReference type="Proteomes" id="UP000078200"/>
    </source>
</evidence>
<dbReference type="Proteomes" id="UP000078200">
    <property type="component" value="Unassembled WGS sequence"/>
</dbReference>
<name>A0A1A9V3X5_GLOAU</name>